<protein>
    <recommendedName>
        <fullName evidence="6">Polycystin domain-containing protein</fullName>
    </recommendedName>
</protein>
<evidence type="ECO:0000256" key="1">
    <source>
        <dbReference type="ARBA" id="ARBA00004141"/>
    </source>
</evidence>
<comment type="subcellular location">
    <subcellularLocation>
        <location evidence="1">Membrane</location>
        <topology evidence="1">Multi-pass membrane protein</topology>
    </subcellularLocation>
</comment>
<dbReference type="PANTHER" id="PTHR10877:SF183">
    <property type="entry name" value="AT14535P-RELATED"/>
    <property type="match status" value="1"/>
</dbReference>
<evidence type="ECO:0000256" key="2">
    <source>
        <dbReference type="ARBA" id="ARBA00007200"/>
    </source>
</evidence>
<evidence type="ECO:0000313" key="7">
    <source>
        <dbReference type="EMBL" id="CAF4669276.1"/>
    </source>
</evidence>
<keyword evidence="5" id="KW-0472">Membrane</keyword>
<dbReference type="EMBL" id="CAJOBH010112643">
    <property type="protein sequence ID" value="CAF4669276.1"/>
    <property type="molecule type" value="Genomic_DNA"/>
</dbReference>
<reference evidence="7" key="1">
    <citation type="submission" date="2021-02" db="EMBL/GenBank/DDBJ databases">
        <authorList>
            <person name="Nowell W R."/>
        </authorList>
    </citation>
    <scope>NUCLEOTIDE SEQUENCE</scope>
</reference>
<dbReference type="PANTHER" id="PTHR10877">
    <property type="entry name" value="POLYCYSTIN FAMILY MEMBER"/>
    <property type="match status" value="1"/>
</dbReference>
<dbReference type="Proteomes" id="UP000681967">
    <property type="component" value="Unassembled WGS sequence"/>
</dbReference>
<accession>A0A8S2ZZD9</accession>
<evidence type="ECO:0000259" key="6">
    <source>
        <dbReference type="Pfam" id="PF20519"/>
    </source>
</evidence>
<evidence type="ECO:0000256" key="5">
    <source>
        <dbReference type="ARBA" id="ARBA00023136"/>
    </source>
</evidence>
<sequence>MPANITGMGSHTGQYGTYDGSGYVADLAQYDRTNKRFTNNLKELEKFHWLDKATRAVFVDIITYNPSVNLFSYIKLIF</sequence>
<dbReference type="Pfam" id="PF20519">
    <property type="entry name" value="Polycystin_dom"/>
    <property type="match status" value="1"/>
</dbReference>
<feature type="non-terminal residue" evidence="7">
    <location>
        <position position="78"/>
    </location>
</feature>
<keyword evidence="3" id="KW-0812">Transmembrane</keyword>
<comment type="caution">
    <text evidence="7">The sequence shown here is derived from an EMBL/GenBank/DDBJ whole genome shotgun (WGS) entry which is preliminary data.</text>
</comment>
<feature type="domain" description="Polycystin" evidence="6">
    <location>
        <begin position="10"/>
        <end position="78"/>
    </location>
</feature>
<dbReference type="InterPro" id="IPR046791">
    <property type="entry name" value="Polycystin_dom"/>
</dbReference>
<name>A0A8S2ZZD9_9BILA</name>
<evidence type="ECO:0000256" key="4">
    <source>
        <dbReference type="ARBA" id="ARBA00022989"/>
    </source>
</evidence>
<proteinExistence type="inferred from homology"/>
<evidence type="ECO:0000313" key="8">
    <source>
        <dbReference type="Proteomes" id="UP000681967"/>
    </source>
</evidence>
<dbReference type="GO" id="GO:0016020">
    <property type="term" value="C:membrane"/>
    <property type="evidence" value="ECO:0007669"/>
    <property type="project" value="UniProtKB-SubCell"/>
</dbReference>
<organism evidence="7 8">
    <name type="scientific">Rotaria magnacalcarata</name>
    <dbReference type="NCBI Taxonomy" id="392030"/>
    <lineage>
        <taxon>Eukaryota</taxon>
        <taxon>Metazoa</taxon>
        <taxon>Spiralia</taxon>
        <taxon>Gnathifera</taxon>
        <taxon>Rotifera</taxon>
        <taxon>Eurotatoria</taxon>
        <taxon>Bdelloidea</taxon>
        <taxon>Philodinida</taxon>
        <taxon>Philodinidae</taxon>
        <taxon>Rotaria</taxon>
    </lineage>
</organism>
<comment type="similarity">
    <text evidence="2">Belongs to the polycystin family.</text>
</comment>
<dbReference type="InterPro" id="IPR051223">
    <property type="entry name" value="Polycystin"/>
</dbReference>
<gene>
    <name evidence="7" type="ORF">BYL167_LOCUS42902</name>
</gene>
<keyword evidence="4" id="KW-1133">Transmembrane helix</keyword>
<evidence type="ECO:0000256" key="3">
    <source>
        <dbReference type="ARBA" id="ARBA00022692"/>
    </source>
</evidence>
<dbReference type="AlphaFoldDB" id="A0A8S2ZZD9"/>